<evidence type="ECO:0008006" key="4">
    <source>
        <dbReference type="Google" id="ProtNLM"/>
    </source>
</evidence>
<dbReference type="EMBL" id="PNBA02000009">
    <property type="protein sequence ID" value="KAG6412323.1"/>
    <property type="molecule type" value="Genomic_DNA"/>
</dbReference>
<name>A0A8X8XI14_SALSN</name>
<proteinExistence type="predicted"/>
<reference evidence="2" key="1">
    <citation type="submission" date="2018-01" db="EMBL/GenBank/DDBJ databases">
        <authorList>
            <person name="Mao J.F."/>
        </authorList>
    </citation>
    <scope>NUCLEOTIDE SEQUENCE</scope>
    <source>
        <strain evidence="2">Huo1</strain>
        <tissue evidence="2">Leaf</tissue>
    </source>
</reference>
<dbReference type="PANTHER" id="PTHR31741:SF3">
    <property type="entry name" value="O-FUCOSYLTRANSFERASE FAMILY PROTEIN"/>
    <property type="match status" value="1"/>
</dbReference>
<organism evidence="2">
    <name type="scientific">Salvia splendens</name>
    <name type="common">Scarlet sage</name>
    <dbReference type="NCBI Taxonomy" id="180675"/>
    <lineage>
        <taxon>Eukaryota</taxon>
        <taxon>Viridiplantae</taxon>
        <taxon>Streptophyta</taxon>
        <taxon>Embryophyta</taxon>
        <taxon>Tracheophyta</taxon>
        <taxon>Spermatophyta</taxon>
        <taxon>Magnoliopsida</taxon>
        <taxon>eudicotyledons</taxon>
        <taxon>Gunneridae</taxon>
        <taxon>Pentapetalae</taxon>
        <taxon>asterids</taxon>
        <taxon>lamiids</taxon>
        <taxon>Lamiales</taxon>
        <taxon>Lamiaceae</taxon>
        <taxon>Nepetoideae</taxon>
        <taxon>Mentheae</taxon>
        <taxon>Salviinae</taxon>
        <taxon>Salvia</taxon>
        <taxon>Salvia subgen. Calosphace</taxon>
        <taxon>core Calosphace</taxon>
    </lineage>
</organism>
<evidence type="ECO:0000313" key="3">
    <source>
        <dbReference type="Proteomes" id="UP000298416"/>
    </source>
</evidence>
<dbReference type="GO" id="GO:0005737">
    <property type="term" value="C:cytoplasm"/>
    <property type="evidence" value="ECO:0007669"/>
    <property type="project" value="TreeGrafter"/>
</dbReference>
<comment type="caution">
    <text evidence="2">The sequence shown here is derived from an EMBL/GenBank/DDBJ whole genome shotgun (WGS) entry which is preliminary data.</text>
</comment>
<feature type="chain" id="PRO_5036489499" description="Secreted protein" evidence="1">
    <location>
        <begin position="28"/>
        <end position="118"/>
    </location>
</feature>
<sequence length="118" mass="13620">MKLWMIRATSMVLLWTCALQLTALTETWGPRFFKSWPSCFFPEPEPAFGLHSSPLKPKRVYKNNGYLIVSCNGGLSQMRAAVAHFDRMGKPSKRLVIPDRPKEDDYFYANPCRLARKH</sequence>
<evidence type="ECO:0000256" key="1">
    <source>
        <dbReference type="SAM" id="SignalP"/>
    </source>
</evidence>
<feature type="signal peptide" evidence="1">
    <location>
        <begin position="1"/>
        <end position="27"/>
    </location>
</feature>
<dbReference type="AlphaFoldDB" id="A0A8X8XI14"/>
<keyword evidence="1" id="KW-0732">Signal</keyword>
<accession>A0A8X8XI14</accession>
<keyword evidence="3" id="KW-1185">Reference proteome</keyword>
<gene>
    <name evidence="2" type="ORF">SASPL_124999</name>
</gene>
<evidence type="ECO:0000313" key="2">
    <source>
        <dbReference type="EMBL" id="KAG6412323.1"/>
    </source>
</evidence>
<reference evidence="2" key="2">
    <citation type="submission" date="2020-08" db="EMBL/GenBank/DDBJ databases">
        <title>Plant Genome Project.</title>
        <authorList>
            <person name="Zhang R.-G."/>
        </authorList>
    </citation>
    <scope>NUCLEOTIDE SEQUENCE</scope>
    <source>
        <strain evidence="2">Huo1</strain>
        <tissue evidence="2">Leaf</tissue>
    </source>
</reference>
<dbReference type="PANTHER" id="PTHR31741">
    <property type="entry name" value="OS02G0726500 PROTEIN-RELATED"/>
    <property type="match status" value="1"/>
</dbReference>
<dbReference type="Proteomes" id="UP000298416">
    <property type="component" value="Unassembled WGS sequence"/>
</dbReference>
<protein>
    <recommendedName>
        <fullName evidence="4">Secreted protein</fullName>
    </recommendedName>
</protein>